<dbReference type="SUPFAM" id="SSF52402">
    <property type="entry name" value="Adenine nucleotide alpha hydrolases-like"/>
    <property type="match status" value="1"/>
</dbReference>
<feature type="domain" description="UspA" evidence="1">
    <location>
        <begin position="14"/>
        <end position="162"/>
    </location>
</feature>
<evidence type="ECO:0000313" key="2">
    <source>
        <dbReference type="EMBL" id="KAF7259942.1"/>
    </source>
</evidence>
<dbReference type="Proteomes" id="UP000822476">
    <property type="component" value="Unassembled WGS sequence"/>
</dbReference>
<reference evidence="2" key="1">
    <citation type="submission" date="2019-07" db="EMBL/GenBank/DDBJ databases">
        <title>Annotation for the trematode Paragonimus miyazaki's.</title>
        <authorList>
            <person name="Choi Y.-J."/>
        </authorList>
    </citation>
    <scope>NUCLEOTIDE SEQUENCE</scope>
    <source>
        <strain evidence="2">Japan</strain>
    </source>
</reference>
<dbReference type="PANTHER" id="PTHR46989:SF3">
    <property type="entry name" value="USPA DOMAIN-CONTAINING PROTEIN"/>
    <property type="match status" value="1"/>
</dbReference>
<keyword evidence="3" id="KW-1185">Reference proteome</keyword>
<evidence type="ECO:0000313" key="3">
    <source>
        <dbReference type="Proteomes" id="UP000822476"/>
    </source>
</evidence>
<organism evidence="2 3">
    <name type="scientific">Paragonimus skrjabini miyazakii</name>
    <dbReference type="NCBI Taxonomy" id="59628"/>
    <lineage>
        <taxon>Eukaryota</taxon>
        <taxon>Metazoa</taxon>
        <taxon>Spiralia</taxon>
        <taxon>Lophotrochozoa</taxon>
        <taxon>Platyhelminthes</taxon>
        <taxon>Trematoda</taxon>
        <taxon>Digenea</taxon>
        <taxon>Plagiorchiida</taxon>
        <taxon>Troglotremata</taxon>
        <taxon>Troglotrematidae</taxon>
        <taxon>Paragonimus</taxon>
    </lineage>
</organism>
<accession>A0A8S9YZB6</accession>
<evidence type="ECO:0000259" key="1">
    <source>
        <dbReference type="Pfam" id="PF00582"/>
    </source>
</evidence>
<dbReference type="PRINTS" id="PR01438">
    <property type="entry name" value="UNVRSLSTRESS"/>
</dbReference>
<sequence length="170" mass="19081">MSDNHQDDLTEAKRKVIIPLDTSPHSKRAMEWYFVHMKSERDLLLFVHIVEPIRNRSVIGAALEKAPVLLGTTIRISEEYVREGKRLCREAMQEASEHGIKAHSFIYLDTKPGVALVKAINELNGDIVVMGNRGVGPVRRTFLGSVSNYVLHHARLPVALVPPPLKKSTE</sequence>
<dbReference type="InterPro" id="IPR006015">
    <property type="entry name" value="Universal_stress_UspA"/>
</dbReference>
<comment type="caution">
    <text evidence="2">The sequence shown here is derived from an EMBL/GenBank/DDBJ whole genome shotgun (WGS) entry which is preliminary data.</text>
</comment>
<dbReference type="InterPro" id="IPR014729">
    <property type="entry name" value="Rossmann-like_a/b/a_fold"/>
</dbReference>
<protein>
    <recommendedName>
        <fullName evidence="1">UspA domain-containing protein</fullName>
    </recommendedName>
</protein>
<dbReference type="OrthoDB" id="843225at2759"/>
<dbReference type="InterPro" id="IPR006016">
    <property type="entry name" value="UspA"/>
</dbReference>
<dbReference type="EMBL" id="JTDE01000965">
    <property type="protein sequence ID" value="KAF7259942.1"/>
    <property type="molecule type" value="Genomic_DNA"/>
</dbReference>
<name>A0A8S9YZB6_9TREM</name>
<dbReference type="Gene3D" id="3.40.50.620">
    <property type="entry name" value="HUPs"/>
    <property type="match status" value="1"/>
</dbReference>
<dbReference type="AlphaFoldDB" id="A0A8S9YZB6"/>
<dbReference type="PANTHER" id="PTHR46989">
    <property type="entry name" value="USP DOMAIN-CONTAINING PROTEIN"/>
    <property type="match status" value="1"/>
</dbReference>
<proteinExistence type="predicted"/>
<gene>
    <name evidence="2" type="ORF">EG68_02935</name>
</gene>
<dbReference type="Pfam" id="PF00582">
    <property type="entry name" value="Usp"/>
    <property type="match status" value="1"/>
</dbReference>
<dbReference type="CDD" id="cd23659">
    <property type="entry name" value="USP_At3g01520-like"/>
    <property type="match status" value="1"/>
</dbReference>